<feature type="domain" description="Galactokinase N-terminal" evidence="9">
    <location>
        <begin position="13"/>
        <end position="57"/>
    </location>
</feature>
<dbReference type="InterPro" id="IPR000705">
    <property type="entry name" value="Galactokinase"/>
</dbReference>
<dbReference type="Pfam" id="PF00288">
    <property type="entry name" value="GHMP_kinases_N"/>
    <property type="match status" value="1"/>
</dbReference>
<name>A0A7S7NNR6_PALFE</name>
<dbReference type="Pfam" id="PF08544">
    <property type="entry name" value="GHMP_kinases_C"/>
    <property type="match status" value="1"/>
</dbReference>
<dbReference type="RefSeq" id="WP_194448659.1">
    <property type="nucleotide sequence ID" value="NZ_CP063849.1"/>
</dbReference>
<evidence type="ECO:0000256" key="6">
    <source>
        <dbReference type="ARBA" id="ARBA00023144"/>
    </source>
</evidence>
<evidence type="ECO:0000256" key="2">
    <source>
        <dbReference type="ARBA" id="ARBA00022679"/>
    </source>
</evidence>
<dbReference type="Proteomes" id="UP000593892">
    <property type="component" value="Chromosome"/>
</dbReference>
<dbReference type="Gene3D" id="3.30.230.10">
    <property type="match status" value="1"/>
</dbReference>
<evidence type="ECO:0000256" key="1">
    <source>
        <dbReference type="ARBA" id="ARBA00006566"/>
    </source>
</evidence>
<dbReference type="InterPro" id="IPR013750">
    <property type="entry name" value="GHMP_kinase_C_dom"/>
</dbReference>
<feature type="domain" description="GHMP kinase C-terminal" evidence="8">
    <location>
        <begin position="282"/>
        <end position="363"/>
    </location>
</feature>
<dbReference type="InterPro" id="IPR019741">
    <property type="entry name" value="Galactokinase_CS"/>
</dbReference>
<comment type="similarity">
    <text evidence="1">Belongs to the GHMP kinase family. GalK subfamily.</text>
</comment>
<dbReference type="GO" id="GO:0006012">
    <property type="term" value="P:galactose metabolic process"/>
    <property type="evidence" value="ECO:0007669"/>
    <property type="project" value="UniProtKB-KW"/>
</dbReference>
<dbReference type="InterPro" id="IPR006203">
    <property type="entry name" value="GHMP_knse_ATP-bd_CS"/>
</dbReference>
<gene>
    <name evidence="10" type="ORF">IRI77_30110</name>
</gene>
<keyword evidence="3" id="KW-0547">Nucleotide-binding</keyword>
<dbReference type="GO" id="GO:0004335">
    <property type="term" value="F:galactokinase activity"/>
    <property type="evidence" value="ECO:0007669"/>
    <property type="project" value="InterPro"/>
</dbReference>
<evidence type="ECO:0000259" key="8">
    <source>
        <dbReference type="Pfam" id="PF08544"/>
    </source>
</evidence>
<keyword evidence="4" id="KW-0418">Kinase</keyword>
<evidence type="ECO:0000256" key="5">
    <source>
        <dbReference type="ARBA" id="ARBA00022840"/>
    </source>
</evidence>
<evidence type="ECO:0000259" key="7">
    <source>
        <dbReference type="Pfam" id="PF00288"/>
    </source>
</evidence>
<dbReference type="Gene3D" id="3.30.70.890">
    <property type="entry name" value="GHMP kinase, C-terminal domain"/>
    <property type="match status" value="1"/>
</dbReference>
<dbReference type="PANTHER" id="PTHR10457">
    <property type="entry name" value="MEVALONATE KINASE/GALACTOKINASE"/>
    <property type="match status" value="1"/>
</dbReference>
<dbReference type="PANTHER" id="PTHR10457:SF7">
    <property type="entry name" value="GALACTOKINASE-RELATED"/>
    <property type="match status" value="1"/>
</dbReference>
<evidence type="ECO:0000259" key="9">
    <source>
        <dbReference type="Pfam" id="PF10509"/>
    </source>
</evidence>
<proteinExistence type="inferred from homology"/>
<dbReference type="InterPro" id="IPR006206">
    <property type="entry name" value="Mevalonate/galactokinase"/>
</dbReference>
<dbReference type="AlphaFoldDB" id="A0A7S7NNR6"/>
<evidence type="ECO:0000256" key="3">
    <source>
        <dbReference type="ARBA" id="ARBA00022741"/>
    </source>
</evidence>
<dbReference type="PRINTS" id="PR00473">
    <property type="entry name" value="GALCTOKINASE"/>
</dbReference>
<evidence type="ECO:0000256" key="4">
    <source>
        <dbReference type="ARBA" id="ARBA00022777"/>
    </source>
</evidence>
<keyword evidence="6" id="KW-0299">Galactose metabolism</keyword>
<dbReference type="GO" id="GO:0005829">
    <property type="term" value="C:cytosol"/>
    <property type="evidence" value="ECO:0007669"/>
    <property type="project" value="TreeGrafter"/>
</dbReference>
<organism evidence="10 11">
    <name type="scientific">Paludibaculum fermentans</name>
    <dbReference type="NCBI Taxonomy" id="1473598"/>
    <lineage>
        <taxon>Bacteria</taxon>
        <taxon>Pseudomonadati</taxon>
        <taxon>Acidobacteriota</taxon>
        <taxon>Terriglobia</taxon>
        <taxon>Bryobacterales</taxon>
        <taxon>Bryobacteraceae</taxon>
        <taxon>Paludibaculum</taxon>
    </lineage>
</organism>
<protein>
    <recommendedName>
        <fullName evidence="12">Galactokinase</fullName>
    </recommendedName>
</protein>
<keyword evidence="6" id="KW-0119">Carbohydrate metabolism</keyword>
<evidence type="ECO:0000313" key="10">
    <source>
        <dbReference type="EMBL" id="QOY86990.1"/>
    </source>
</evidence>
<keyword evidence="11" id="KW-1185">Reference proteome</keyword>
<evidence type="ECO:0008006" key="12">
    <source>
        <dbReference type="Google" id="ProtNLM"/>
    </source>
</evidence>
<dbReference type="InterPro" id="IPR006204">
    <property type="entry name" value="GHMP_kinase_N_dom"/>
</dbReference>
<dbReference type="SUPFAM" id="SSF55060">
    <property type="entry name" value="GHMP Kinase, C-terminal domain"/>
    <property type="match status" value="1"/>
</dbReference>
<dbReference type="InterPro" id="IPR036554">
    <property type="entry name" value="GHMP_kinase_C_sf"/>
</dbReference>
<dbReference type="SUPFAM" id="SSF54211">
    <property type="entry name" value="Ribosomal protein S5 domain 2-like"/>
    <property type="match status" value="1"/>
</dbReference>
<keyword evidence="5" id="KW-0067">ATP-binding</keyword>
<feature type="domain" description="GHMP kinase N-terminal" evidence="7">
    <location>
        <begin position="91"/>
        <end position="175"/>
    </location>
</feature>
<accession>A0A7S7NNR6</accession>
<reference evidence="10 11" key="1">
    <citation type="submission" date="2020-10" db="EMBL/GenBank/DDBJ databases">
        <title>Complete genome sequence of Paludibaculum fermentans P105T, a facultatively anaerobic acidobacterium capable of dissimilatory Fe(III) reduction.</title>
        <authorList>
            <person name="Dedysh S.N."/>
            <person name="Beletsky A.V."/>
            <person name="Kulichevskaya I.S."/>
            <person name="Mardanov A.V."/>
            <person name="Ravin N.V."/>
        </authorList>
    </citation>
    <scope>NUCLEOTIDE SEQUENCE [LARGE SCALE GENOMIC DNA]</scope>
    <source>
        <strain evidence="10 11">P105</strain>
    </source>
</reference>
<dbReference type="InterPro" id="IPR020568">
    <property type="entry name" value="Ribosomal_Su5_D2-typ_SF"/>
</dbReference>
<dbReference type="InterPro" id="IPR019539">
    <property type="entry name" value="GalKase_N"/>
</dbReference>
<dbReference type="InterPro" id="IPR014721">
    <property type="entry name" value="Ribsml_uS5_D2-typ_fold_subgr"/>
</dbReference>
<evidence type="ECO:0000313" key="11">
    <source>
        <dbReference type="Proteomes" id="UP000593892"/>
    </source>
</evidence>
<dbReference type="PROSITE" id="PS00627">
    <property type="entry name" value="GHMP_KINASES_ATP"/>
    <property type="match status" value="1"/>
</dbReference>
<keyword evidence="2" id="KW-0808">Transferase</keyword>
<sequence>MPTPDSAALLAARFGPGSSACLSVPGRVNLIGEHIDYHLLPVLPIAIDRRIHLAFRRREDRHIRAASDVFGDREFEWTTRLQPSAAGDWENYIKAAAQAVQHKWELSYGIDVAVVSDLPPAAGLSSSSALLTGITLALLRANGLDANFEELMEILPEGEYFVGTRGGGMDHAAVLACREGAALLIHFAPLSATPVPIPADLSFLVAHSLTTAEKSGEVRAEYNARRTAGSSGLRQLGFDSFGEALAQHSVGNLKSMAASRLRDPEQRCFRHVITEASRVTRAVEALKEGDGQSLGCILNASHVSLRDDLRISNNDLDELVLAAGASGALGARLTGAGFGGCAVILCRTADLEKVRAGVIERYYSKRSGFVPEVHLLTATPCAGALYL</sequence>
<dbReference type="GO" id="GO:0005524">
    <property type="term" value="F:ATP binding"/>
    <property type="evidence" value="ECO:0007669"/>
    <property type="project" value="UniProtKB-KW"/>
</dbReference>
<dbReference type="EMBL" id="CP063849">
    <property type="protein sequence ID" value="QOY86990.1"/>
    <property type="molecule type" value="Genomic_DNA"/>
</dbReference>
<dbReference type="PROSITE" id="PS00106">
    <property type="entry name" value="GALACTOKINASE"/>
    <property type="match status" value="1"/>
</dbReference>
<dbReference type="Pfam" id="PF10509">
    <property type="entry name" value="GalKase_gal_bdg"/>
    <property type="match status" value="1"/>
</dbReference>
<dbReference type="PRINTS" id="PR00959">
    <property type="entry name" value="MEVGALKINASE"/>
</dbReference>
<dbReference type="KEGG" id="pfer:IRI77_30110"/>
<dbReference type="PIRSF" id="PIRSF000530">
    <property type="entry name" value="Galactokinase"/>
    <property type="match status" value="1"/>
</dbReference>